<dbReference type="SUPFAM" id="SSF47336">
    <property type="entry name" value="ACP-like"/>
    <property type="match status" value="1"/>
</dbReference>
<proteinExistence type="predicted"/>
<organism evidence="2 3">
    <name type="scientific">Bacillus mycoides</name>
    <dbReference type="NCBI Taxonomy" id="1405"/>
    <lineage>
        <taxon>Bacteria</taxon>
        <taxon>Bacillati</taxon>
        <taxon>Bacillota</taxon>
        <taxon>Bacilli</taxon>
        <taxon>Bacillales</taxon>
        <taxon>Bacillaceae</taxon>
        <taxon>Bacillus</taxon>
        <taxon>Bacillus cereus group</taxon>
    </lineage>
</organism>
<reference evidence="2 3" key="1">
    <citation type="submission" date="2017-01" db="EMBL/GenBank/DDBJ databases">
        <title>Bacillus cereus isolates.</title>
        <authorList>
            <person name="Beno S.M."/>
        </authorList>
    </citation>
    <scope>NUCLEOTIDE SEQUENCE [LARGE SCALE GENOMIC DNA]</scope>
    <source>
        <strain evidence="2 3">FSL W7-1108</strain>
    </source>
</reference>
<accession>A0A1S9T1U2</accession>
<dbReference type="InterPro" id="IPR009081">
    <property type="entry name" value="PP-bd_ACP"/>
</dbReference>
<sequence length="81" mass="9253">MDKVFIKIINTYLQEELCFDTKDTDLKELGLDSLASIELLLELEEMYDITFPDELLTEDTFSSGSNLWGVLNNLKENSEAS</sequence>
<dbReference type="InterPro" id="IPR036736">
    <property type="entry name" value="ACP-like_sf"/>
</dbReference>
<gene>
    <name evidence="2" type="ORF">BW900_25845</name>
</gene>
<dbReference type="AlphaFoldDB" id="A0A1S9T1U2"/>
<evidence type="ECO:0000313" key="3">
    <source>
        <dbReference type="Proteomes" id="UP000190696"/>
    </source>
</evidence>
<dbReference type="EMBL" id="MUAI01000037">
    <property type="protein sequence ID" value="OOR03659.1"/>
    <property type="molecule type" value="Genomic_DNA"/>
</dbReference>
<comment type="caution">
    <text evidence="2">The sequence shown here is derived from an EMBL/GenBank/DDBJ whole genome shotgun (WGS) entry which is preliminary data.</text>
</comment>
<dbReference type="Proteomes" id="UP000190696">
    <property type="component" value="Unassembled WGS sequence"/>
</dbReference>
<evidence type="ECO:0000259" key="1">
    <source>
        <dbReference type="PROSITE" id="PS50075"/>
    </source>
</evidence>
<name>A0A1S9T1U2_BACMY</name>
<dbReference type="RefSeq" id="WP_100248479.1">
    <property type="nucleotide sequence ID" value="NZ_JBCMNA010000014.1"/>
</dbReference>
<dbReference type="PROSITE" id="PS50075">
    <property type="entry name" value="CARRIER"/>
    <property type="match status" value="1"/>
</dbReference>
<dbReference type="Pfam" id="PF00550">
    <property type="entry name" value="PP-binding"/>
    <property type="match status" value="1"/>
</dbReference>
<evidence type="ECO:0000313" key="2">
    <source>
        <dbReference type="EMBL" id="OOR03659.1"/>
    </source>
</evidence>
<dbReference type="Gene3D" id="1.10.1200.10">
    <property type="entry name" value="ACP-like"/>
    <property type="match status" value="1"/>
</dbReference>
<protein>
    <submittedName>
        <fullName evidence="2">Acyl carrier protein</fullName>
    </submittedName>
</protein>
<feature type="domain" description="Carrier" evidence="1">
    <location>
        <begin position="1"/>
        <end position="75"/>
    </location>
</feature>